<evidence type="ECO:0000313" key="1">
    <source>
        <dbReference type="EMBL" id="MBJ7599155.1"/>
    </source>
</evidence>
<accession>A0A934K694</accession>
<dbReference type="Proteomes" id="UP000612893">
    <property type="component" value="Unassembled WGS sequence"/>
</dbReference>
<evidence type="ECO:0000313" key="2">
    <source>
        <dbReference type="Proteomes" id="UP000612893"/>
    </source>
</evidence>
<dbReference type="RefSeq" id="WP_338202607.1">
    <property type="nucleotide sequence ID" value="NZ_JAEKNR010000142.1"/>
</dbReference>
<gene>
    <name evidence="1" type="ORF">JF922_13895</name>
</gene>
<protein>
    <submittedName>
        <fullName evidence="1">YtxH domain-containing protein</fullName>
    </submittedName>
</protein>
<sequence length="87" mass="9169">MLGSRLLLGAVIGGAAVYFFDPVNGAERRSRLQARWEQHREPILNTAGQVATSAREGAAQLNDQATAKAAELKARVQNGGAEKPGAL</sequence>
<dbReference type="EMBL" id="JAEKNR010000142">
    <property type="protein sequence ID" value="MBJ7599155.1"/>
    <property type="molecule type" value="Genomic_DNA"/>
</dbReference>
<dbReference type="AlphaFoldDB" id="A0A934K694"/>
<keyword evidence="2" id="KW-1185">Reference proteome</keyword>
<proteinExistence type="predicted"/>
<organism evidence="1 2">
    <name type="scientific">Candidatus Nephthysia bennettiae</name>
    <dbReference type="NCBI Taxonomy" id="3127016"/>
    <lineage>
        <taxon>Bacteria</taxon>
        <taxon>Bacillati</taxon>
        <taxon>Candidatus Dormiibacterota</taxon>
        <taxon>Candidatus Dormibacteria</taxon>
        <taxon>Candidatus Dormibacterales</taxon>
        <taxon>Candidatus Dormibacteraceae</taxon>
        <taxon>Candidatus Nephthysia</taxon>
    </lineage>
</organism>
<reference evidence="1" key="1">
    <citation type="submission" date="2020-10" db="EMBL/GenBank/DDBJ databases">
        <title>Ca. Dormibacterota MAGs.</title>
        <authorList>
            <person name="Montgomery K."/>
        </authorList>
    </citation>
    <scope>NUCLEOTIDE SEQUENCE [LARGE SCALE GENOMIC DNA]</scope>
    <source>
        <strain evidence="1">SC8812_S17_10</strain>
    </source>
</reference>
<comment type="caution">
    <text evidence="1">The sequence shown here is derived from an EMBL/GenBank/DDBJ whole genome shotgun (WGS) entry which is preliminary data.</text>
</comment>
<name>A0A934K694_9BACT</name>